<dbReference type="VEuPathDB" id="FungiDB:PC110_g4406"/>
<dbReference type="EMBL" id="RCMK01000109">
    <property type="protein sequence ID" value="KAG2948523.1"/>
    <property type="molecule type" value="Genomic_DNA"/>
</dbReference>
<reference evidence="2" key="1">
    <citation type="submission" date="2018-10" db="EMBL/GenBank/DDBJ databases">
        <title>Effector identification in a new, highly contiguous assembly of the strawberry crown rot pathogen Phytophthora cactorum.</title>
        <authorList>
            <person name="Armitage A.D."/>
            <person name="Nellist C.F."/>
            <person name="Bates H."/>
            <person name="Vickerstaff R.J."/>
            <person name="Harrison R.J."/>
        </authorList>
    </citation>
    <scope>NUCLEOTIDE SEQUENCE</scope>
    <source>
        <strain evidence="2">4040</strain>
    </source>
</reference>
<dbReference type="AlphaFoldDB" id="A0A8T1E4R5"/>
<proteinExistence type="predicted"/>
<accession>A0A8T1E4R5</accession>
<sequence length="101" mass="11227">MAPILEDKEYPRYANDDEAKSESDVHEVASVAVELDVFDSDNFMEVIQGRMRATEDVMPDNESWPQVVQGVEDVADAGSNEDNSARENLGMTDEEVCDIAE</sequence>
<evidence type="ECO:0000313" key="3">
    <source>
        <dbReference type="Proteomes" id="UP000736787"/>
    </source>
</evidence>
<dbReference type="Proteomes" id="UP000736787">
    <property type="component" value="Unassembled WGS sequence"/>
</dbReference>
<organism evidence="2 3">
    <name type="scientific">Phytophthora cactorum</name>
    <dbReference type="NCBI Taxonomy" id="29920"/>
    <lineage>
        <taxon>Eukaryota</taxon>
        <taxon>Sar</taxon>
        <taxon>Stramenopiles</taxon>
        <taxon>Oomycota</taxon>
        <taxon>Peronosporomycetes</taxon>
        <taxon>Peronosporales</taxon>
        <taxon>Peronosporaceae</taxon>
        <taxon>Phytophthora</taxon>
    </lineage>
</organism>
<evidence type="ECO:0000256" key="1">
    <source>
        <dbReference type="SAM" id="MobiDB-lite"/>
    </source>
</evidence>
<name>A0A8T1E4R5_9STRA</name>
<comment type="caution">
    <text evidence="2">The sequence shown here is derived from an EMBL/GenBank/DDBJ whole genome shotgun (WGS) entry which is preliminary data.</text>
</comment>
<feature type="region of interest" description="Disordered" evidence="1">
    <location>
        <begin position="1"/>
        <end position="21"/>
    </location>
</feature>
<gene>
    <name evidence="2" type="ORF">PC117_g5983</name>
</gene>
<evidence type="ECO:0000313" key="2">
    <source>
        <dbReference type="EMBL" id="KAG2948523.1"/>
    </source>
</evidence>
<protein>
    <submittedName>
        <fullName evidence="2">Uncharacterized protein</fullName>
    </submittedName>
</protein>